<dbReference type="SMART" id="SM00666">
    <property type="entry name" value="PB1"/>
    <property type="match status" value="1"/>
</dbReference>
<dbReference type="Pfam" id="PF03108">
    <property type="entry name" value="DBD_Tnp_Mut"/>
    <property type="match status" value="1"/>
</dbReference>
<dbReference type="InterPro" id="IPR000270">
    <property type="entry name" value="PB1_dom"/>
</dbReference>
<proteinExistence type="predicted"/>
<dbReference type="PANTHER" id="PTHR31973:SF166">
    <property type="entry name" value="OS10G0104700 PROTEIN"/>
    <property type="match status" value="1"/>
</dbReference>
<dbReference type="Proteomes" id="UP000036987">
    <property type="component" value="Unassembled WGS sequence"/>
</dbReference>
<comment type="caution">
    <text evidence="7">The sequence shown here is derived from an EMBL/GenBank/DDBJ whole genome shotgun (WGS) entry which is preliminary data.</text>
</comment>
<dbReference type="OrthoDB" id="125347at2759"/>
<dbReference type="Gene3D" id="3.10.20.90">
    <property type="entry name" value="Phosphatidylinositol 3-kinase Catalytic Subunit, Chain A, domain 1"/>
    <property type="match status" value="1"/>
</dbReference>
<evidence type="ECO:0000256" key="2">
    <source>
        <dbReference type="ARBA" id="ARBA00022771"/>
    </source>
</evidence>
<dbReference type="GO" id="GO:0008270">
    <property type="term" value="F:zinc ion binding"/>
    <property type="evidence" value="ECO:0007669"/>
    <property type="project" value="UniProtKB-KW"/>
</dbReference>
<dbReference type="PANTHER" id="PTHR31973">
    <property type="entry name" value="POLYPROTEIN, PUTATIVE-RELATED"/>
    <property type="match status" value="1"/>
</dbReference>
<keyword evidence="2 4" id="KW-0863">Zinc-finger</keyword>
<evidence type="ECO:0000256" key="3">
    <source>
        <dbReference type="ARBA" id="ARBA00022833"/>
    </source>
</evidence>
<dbReference type="Pfam" id="PF10551">
    <property type="entry name" value="MULE"/>
    <property type="match status" value="1"/>
</dbReference>
<evidence type="ECO:0000313" key="8">
    <source>
        <dbReference type="Proteomes" id="UP000036987"/>
    </source>
</evidence>
<dbReference type="PROSITE" id="PS50966">
    <property type="entry name" value="ZF_SWIM"/>
    <property type="match status" value="1"/>
</dbReference>
<gene>
    <name evidence="7" type="ORF">ZOSMA_63G00670</name>
</gene>
<feature type="region of interest" description="Disordered" evidence="5">
    <location>
        <begin position="113"/>
        <end position="141"/>
    </location>
</feature>
<dbReference type="SUPFAM" id="SSF54277">
    <property type="entry name" value="CAD &amp; PB1 domains"/>
    <property type="match status" value="1"/>
</dbReference>
<evidence type="ECO:0000256" key="5">
    <source>
        <dbReference type="SAM" id="MobiDB-lite"/>
    </source>
</evidence>
<dbReference type="OMA" id="HLPWYCE"/>
<feature type="compositionally biased region" description="Polar residues" evidence="5">
    <location>
        <begin position="114"/>
        <end position="125"/>
    </location>
</feature>
<dbReference type="InterPro" id="IPR007527">
    <property type="entry name" value="Znf_SWIM"/>
</dbReference>
<keyword evidence="3" id="KW-0862">Zinc</keyword>
<dbReference type="STRING" id="29655.A0A0K9NT40"/>
<feature type="domain" description="SWIM-type" evidence="6">
    <location>
        <begin position="689"/>
        <end position="721"/>
    </location>
</feature>
<dbReference type="Pfam" id="PF04434">
    <property type="entry name" value="SWIM"/>
    <property type="match status" value="1"/>
</dbReference>
<evidence type="ECO:0000256" key="4">
    <source>
        <dbReference type="PROSITE-ProRule" id="PRU00325"/>
    </source>
</evidence>
<organism evidence="7 8">
    <name type="scientific">Zostera marina</name>
    <name type="common">Eelgrass</name>
    <dbReference type="NCBI Taxonomy" id="29655"/>
    <lineage>
        <taxon>Eukaryota</taxon>
        <taxon>Viridiplantae</taxon>
        <taxon>Streptophyta</taxon>
        <taxon>Embryophyta</taxon>
        <taxon>Tracheophyta</taxon>
        <taxon>Spermatophyta</taxon>
        <taxon>Magnoliopsida</taxon>
        <taxon>Liliopsida</taxon>
        <taxon>Zosteraceae</taxon>
        <taxon>Zostera</taxon>
    </lineage>
</organism>
<reference evidence="8" key="1">
    <citation type="journal article" date="2016" name="Nature">
        <title>The genome of the seagrass Zostera marina reveals angiosperm adaptation to the sea.</title>
        <authorList>
            <person name="Olsen J.L."/>
            <person name="Rouze P."/>
            <person name="Verhelst B."/>
            <person name="Lin Y.-C."/>
            <person name="Bayer T."/>
            <person name="Collen J."/>
            <person name="Dattolo E."/>
            <person name="De Paoli E."/>
            <person name="Dittami S."/>
            <person name="Maumus F."/>
            <person name="Michel G."/>
            <person name="Kersting A."/>
            <person name="Lauritano C."/>
            <person name="Lohaus R."/>
            <person name="Toepel M."/>
            <person name="Tonon T."/>
            <person name="Vanneste K."/>
            <person name="Amirebrahimi M."/>
            <person name="Brakel J."/>
            <person name="Bostroem C."/>
            <person name="Chovatia M."/>
            <person name="Grimwood J."/>
            <person name="Jenkins J.W."/>
            <person name="Jueterbock A."/>
            <person name="Mraz A."/>
            <person name="Stam W.T."/>
            <person name="Tice H."/>
            <person name="Bornberg-Bauer E."/>
            <person name="Green P.J."/>
            <person name="Pearson G.A."/>
            <person name="Procaccini G."/>
            <person name="Duarte C.M."/>
            <person name="Schmutz J."/>
            <person name="Reusch T.B.H."/>
            <person name="Van de Peer Y."/>
        </authorList>
    </citation>
    <scope>NUCLEOTIDE SEQUENCE [LARGE SCALE GENOMIC DNA]</scope>
    <source>
        <strain evidence="8">cv. Finnish</strain>
    </source>
</reference>
<dbReference type="EMBL" id="LFYR01001699">
    <property type="protein sequence ID" value="KMZ59954.1"/>
    <property type="molecule type" value="Genomic_DNA"/>
</dbReference>
<keyword evidence="8" id="KW-1185">Reference proteome</keyword>
<dbReference type="AlphaFoldDB" id="A0A0K9NT40"/>
<evidence type="ECO:0000313" key="7">
    <source>
        <dbReference type="EMBL" id="KMZ59954.1"/>
    </source>
</evidence>
<accession>A0A0K9NT40</accession>
<evidence type="ECO:0000256" key="1">
    <source>
        <dbReference type="ARBA" id="ARBA00022723"/>
    </source>
</evidence>
<dbReference type="InterPro" id="IPR006564">
    <property type="entry name" value="Znf_PMZ"/>
</dbReference>
<dbReference type="InterPro" id="IPR004332">
    <property type="entry name" value="Transposase_MuDR"/>
</dbReference>
<name>A0A0K9NT40_ZOSMR</name>
<protein>
    <submittedName>
        <fullName evidence="7">Mutator-like transposase-like protein</fullName>
    </submittedName>
</protein>
<sequence>MAGAPVVICQHGGDFVSGSDGSMAYSGGEAHVIDIDSNTNFDGFKAEITNAFNIDISTMVIKYFLPNNKRTLITVSHDKDLRRMIDLNANSATLDVFVLHKVDNRMTMSVVADSGTSTAENNQDSVQKKRKTSSVNKSNRNKVRLVDPLSHGGPIVPSMNVNGQQNAIPDGDLRNAATNINYQSSITAVAGNGDELVPCVVDATDNRGIYMVPGDGCVDHSVVSFPNDELTNPYMQMTCEEDIIIGVGQEFDNVKDFRDKLSDHAIAKGFTYRFIKNETTRLTVKCSAENCPWRLHGSQLPRRKKFMIKRYNNVHTCGGGIVRDGQMRVTKKMLVNIIKDKLRNTPECKPKEIADDIYRDYGVSVNYFKIWRAKTDAEKELFNTHVEACNQLPWFCERILESNTGSVVTLATSADSKFRVFVSFHASLQGFEHGCRPLIFLDRIPLKKSSQLKLLVAAGVDGDDGIFPIAFAAVEAETYGSWQWFLEQLKYAVTTNRSITFISNRQNGLAEAVPLVFEESFHSYCLIDLAEDLKSEMKRLALSQDVKEAIVCDFECAAQACLVEDFNGYMNNISELSKEAADWIMATKPEHWSSALFGGARYNHISADIIEFSDWISVKQESSVLLMIDAIRSKLMELTENRRQTCETWEGFLTPSAEQKLKKETSKAHKFEVLCSSDTVFEVRGSTINVVNLQSWECTCRRWQLTGLPCVHTIAVIEHFGKHIDNFCSPFFTTESYRLSYAGVVNQILDAEKISSVLRANLYPPPTRQLKWPRRKRDRRKKGEVRALHCSRCKQAGHNKATCEVLMRDFPPPPPAGLIGE</sequence>
<dbReference type="SMART" id="SM00575">
    <property type="entry name" value="ZnF_PMZ"/>
    <property type="match status" value="1"/>
</dbReference>
<dbReference type="InterPro" id="IPR018289">
    <property type="entry name" value="MULE_transposase_dom"/>
</dbReference>
<keyword evidence="1" id="KW-0479">Metal-binding</keyword>
<evidence type="ECO:0000259" key="6">
    <source>
        <dbReference type="PROSITE" id="PS50966"/>
    </source>
</evidence>
<dbReference type="Pfam" id="PF00564">
    <property type="entry name" value="PB1"/>
    <property type="match status" value="1"/>
</dbReference>